<reference evidence="3 4" key="1">
    <citation type="journal article" date="2014" name="Genome Announc.">
        <title>Draft genome sequence of the pathogenic fungus Scedosporium apiospermum.</title>
        <authorList>
            <person name="Vandeputte P."/>
            <person name="Ghamrawi S."/>
            <person name="Rechenmann M."/>
            <person name="Iltis A."/>
            <person name="Giraud S."/>
            <person name="Fleury M."/>
            <person name="Thornton C."/>
            <person name="Delhaes L."/>
            <person name="Meyer W."/>
            <person name="Papon N."/>
            <person name="Bouchara J.P."/>
        </authorList>
    </citation>
    <scope>NUCLEOTIDE SEQUENCE [LARGE SCALE GENOMIC DNA]</scope>
    <source>
        <strain evidence="3 4">IHEM 14462</strain>
    </source>
</reference>
<keyword evidence="1" id="KW-0175">Coiled coil</keyword>
<evidence type="ECO:0000313" key="3">
    <source>
        <dbReference type="EMBL" id="KEZ43260.1"/>
    </source>
</evidence>
<dbReference type="VEuPathDB" id="FungiDB:SAPIO_CDS4959"/>
<dbReference type="AlphaFoldDB" id="A0A084G7E8"/>
<dbReference type="InterPro" id="IPR056125">
    <property type="entry name" value="DUF7708"/>
</dbReference>
<evidence type="ECO:0000259" key="2">
    <source>
        <dbReference type="Pfam" id="PF24809"/>
    </source>
</evidence>
<dbReference type="EMBL" id="JOWA01000095">
    <property type="protein sequence ID" value="KEZ43260.1"/>
    <property type="molecule type" value="Genomic_DNA"/>
</dbReference>
<dbReference type="OMA" id="QNSGIAC"/>
<accession>A0A084G7E8</accession>
<feature type="coiled-coil region" evidence="1">
    <location>
        <begin position="295"/>
        <end position="344"/>
    </location>
</feature>
<gene>
    <name evidence="3" type="ORF">SAPIO_CDS4959</name>
</gene>
<proteinExistence type="predicted"/>
<dbReference type="PANTHER" id="PTHR40619:SF3">
    <property type="entry name" value="FUNGAL STAND N-TERMINAL GOODBYE DOMAIN-CONTAINING PROTEIN"/>
    <property type="match status" value="1"/>
</dbReference>
<protein>
    <recommendedName>
        <fullName evidence="2">DUF7708 domain-containing protein</fullName>
    </recommendedName>
</protein>
<dbReference type="OrthoDB" id="4840035at2759"/>
<evidence type="ECO:0000313" key="4">
    <source>
        <dbReference type="Proteomes" id="UP000028545"/>
    </source>
</evidence>
<feature type="domain" description="DUF7708" evidence="2">
    <location>
        <begin position="125"/>
        <end position="266"/>
    </location>
</feature>
<organism evidence="3 4">
    <name type="scientific">Pseudallescheria apiosperma</name>
    <name type="common">Scedosporium apiospermum</name>
    <dbReference type="NCBI Taxonomy" id="563466"/>
    <lineage>
        <taxon>Eukaryota</taxon>
        <taxon>Fungi</taxon>
        <taxon>Dikarya</taxon>
        <taxon>Ascomycota</taxon>
        <taxon>Pezizomycotina</taxon>
        <taxon>Sordariomycetes</taxon>
        <taxon>Hypocreomycetidae</taxon>
        <taxon>Microascales</taxon>
        <taxon>Microascaceae</taxon>
        <taxon>Scedosporium</taxon>
    </lineage>
</organism>
<dbReference type="Proteomes" id="UP000028545">
    <property type="component" value="Unassembled WGS sequence"/>
</dbReference>
<dbReference type="PANTHER" id="PTHR40619">
    <property type="entry name" value="FUNGAL STAND N-TERMINAL GOODBYE DOMAIN-CONTAINING PROTEIN"/>
    <property type="match status" value="1"/>
</dbReference>
<dbReference type="HOGENOM" id="CLU_027363_1_0_1"/>
<dbReference type="GeneID" id="27724031"/>
<name>A0A084G7E8_PSEDA</name>
<dbReference type="RefSeq" id="XP_016643059.1">
    <property type="nucleotide sequence ID" value="XM_016787384.1"/>
</dbReference>
<sequence>MINETSRLPWRTRSTALAKLYAVMLLLLLFILLTLEHLRGASFSNPLRFFIAMNSDPVTKVISTEAAKLREKWLQFQKTCDKIDRLDLDSCEPTMESVCEMVKKAESAWQAQRKAGSRGKMSSRFHKFCGTLDAHSSLLKVLPEGSEYVSLFSGSLNAMIQASMNHERIAEDLADALSSIGEHVSSCQVEMEIFQTKAMLEKVADLYAHIFLFLSGFMDWIMRKRRKRLLDSFNEKAVTRFESDIKAINDKAAAIRHHVEQSSRAEVREIRLTAEGTQLCVDGMARDIRVGLEGMARHQAEMEQKGELLLRMQREAGERQIRLRQDAEMIHENLFERLREYMAEELKNELPRAGKCFLLPPNLQLASANLEVNLALAYYPQPRTPKAFLDTSSLPGPHLPMMKWSAEEVALNSRHLDHFFYRDRVRLLCDSRAPIQVPTAWIIDATAQSSRPTISYFCELRRYEVIRPGNTAPSQVLISLVLALLRQMVGLLPHSFTTETDLSKIRFRTLQGTTESWAGSICLFRDLAQLMPPGAVCVIDGLHWLDDGTTEWYIRDLINVLRESGLKVLLTTSGRASCLRDVVPPDEVLDAYDFRSIGRFITIEDMVN</sequence>
<dbReference type="KEGG" id="sapo:SAPIO_CDS4959"/>
<dbReference type="Pfam" id="PF24809">
    <property type="entry name" value="DUF7708"/>
    <property type="match status" value="1"/>
</dbReference>
<evidence type="ECO:0000256" key="1">
    <source>
        <dbReference type="SAM" id="Coils"/>
    </source>
</evidence>
<keyword evidence="4" id="KW-1185">Reference proteome</keyword>
<comment type="caution">
    <text evidence="3">The sequence shown here is derived from an EMBL/GenBank/DDBJ whole genome shotgun (WGS) entry which is preliminary data.</text>
</comment>